<dbReference type="OrthoDB" id="3611744at2"/>
<dbReference type="InterPro" id="IPR014985">
    <property type="entry name" value="WbqC"/>
</dbReference>
<evidence type="ECO:0000313" key="2">
    <source>
        <dbReference type="Proteomes" id="UP000245670"/>
    </source>
</evidence>
<dbReference type="Proteomes" id="UP000245670">
    <property type="component" value="Unassembled WGS sequence"/>
</dbReference>
<proteinExistence type="predicted"/>
<reference evidence="1 2" key="1">
    <citation type="submission" date="2018-05" db="EMBL/GenBank/DDBJ databases">
        <title>Polaribacter aquimarinus sp. nov., isolated from sediment in a sediment of sea.</title>
        <authorList>
            <person name="Lu D."/>
        </authorList>
    </citation>
    <scope>NUCLEOTIDE SEQUENCE [LARGE SCALE GENOMIC DNA]</scope>
    <source>
        <strain evidence="1 2">ZY113</strain>
    </source>
</reference>
<evidence type="ECO:0000313" key="1">
    <source>
        <dbReference type="EMBL" id="PWG04260.1"/>
    </source>
</evidence>
<dbReference type="RefSeq" id="WP_109405630.1">
    <property type="nucleotide sequence ID" value="NZ_QFFG01000006.1"/>
</dbReference>
<dbReference type="AlphaFoldDB" id="A0A2U2J7E7"/>
<gene>
    <name evidence="1" type="ORF">DIS07_12665</name>
</gene>
<dbReference type="Pfam" id="PF08889">
    <property type="entry name" value="WbqC"/>
    <property type="match status" value="1"/>
</dbReference>
<keyword evidence="2" id="KW-1185">Reference proteome</keyword>
<dbReference type="EMBL" id="QFFG01000006">
    <property type="protein sequence ID" value="PWG04260.1"/>
    <property type="molecule type" value="Genomic_DNA"/>
</dbReference>
<sequence>MKLIAISQSNYIPWKGYFDLIKSVDEFVIYDEMQYTKNDWRNRNMIKTINGVEWITIPIKHSGHFGQKINETKTTNVLWKKKHWKTLKQNYSKAPFFNQYSTFIEALYLNNTEVNLSMINYSFINVICKILEIDTKITFSKDLNLVGNKSEKIINICKQLNAKSYISGPAAKNYIDKELFKKEKIDLKWMDYSKYKPYHQLHGSFNHNVTILDLIFNEGENAKNFL</sequence>
<evidence type="ECO:0008006" key="3">
    <source>
        <dbReference type="Google" id="ProtNLM"/>
    </source>
</evidence>
<name>A0A2U2J7E7_9FLAO</name>
<protein>
    <recommendedName>
        <fullName evidence="3">WbqC-like protein family protein</fullName>
    </recommendedName>
</protein>
<comment type="caution">
    <text evidence="1">The sequence shown here is derived from an EMBL/GenBank/DDBJ whole genome shotgun (WGS) entry which is preliminary data.</text>
</comment>
<accession>A0A2U2J7E7</accession>
<organism evidence="1 2">
    <name type="scientific">Polaribacter aquimarinus</name>
    <dbReference type="NCBI Taxonomy" id="2100726"/>
    <lineage>
        <taxon>Bacteria</taxon>
        <taxon>Pseudomonadati</taxon>
        <taxon>Bacteroidota</taxon>
        <taxon>Flavobacteriia</taxon>
        <taxon>Flavobacteriales</taxon>
        <taxon>Flavobacteriaceae</taxon>
    </lineage>
</organism>